<keyword evidence="1" id="KW-0805">Transcription regulation</keyword>
<evidence type="ECO:0000256" key="1">
    <source>
        <dbReference type="ARBA" id="ARBA00023015"/>
    </source>
</evidence>
<evidence type="ECO:0000256" key="3">
    <source>
        <dbReference type="ARBA" id="ARBA00023163"/>
    </source>
</evidence>
<dbReference type="EMBL" id="CP027768">
    <property type="protein sequence ID" value="AYW49812.1"/>
    <property type="molecule type" value="Genomic_DNA"/>
</dbReference>
<dbReference type="InterPro" id="IPR036388">
    <property type="entry name" value="WH-like_DNA-bd_sf"/>
</dbReference>
<evidence type="ECO:0000256" key="2">
    <source>
        <dbReference type="ARBA" id="ARBA00023125"/>
    </source>
</evidence>
<accession>A0A3G5FHK6</accession>
<dbReference type="GO" id="GO:0003677">
    <property type="term" value="F:DNA binding"/>
    <property type="evidence" value="ECO:0007669"/>
    <property type="project" value="UniProtKB-KW"/>
</dbReference>
<dbReference type="InterPro" id="IPR035472">
    <property type="entry name" value="RpiR-like_SIS"/>
</dbReference>
<proteinExistence type="predicted"/>
<dbReference type="Gene3D" id="1.10.10.10">
    <property type="entry name" value="Winged helix-like DNA-binding domain superfamily/Winged helix DNA-binding domain"/>
    <property type="match status" value="1"/>
</dbReference>
<dbReference type="SUPFAM" id="SSF46689">
    <property type="entry name" value="Homeodomain-like"/>
    <property type="match status" value="1"/>
</dbReference>
<dbReference type="InterPro" id="IPR046348">
    <property type="entry name" value="SIS_dom_sf"/>
</dbReference>
<reference evidence="6 7" key="1">
    <citation type="journal article" date="2012" name="Int. J. Syst. Evol. Microbiol.">
        <title>Characterization of Tetragenococcus strains from sugar thick juice reveals a novel species, Tetragenococcus osmophilus sp. nov., and divides Tetragenococcus halophilus into two subspecies, T. halophilus subsp. halophilus subsp. nov. and T. halophilus subsp. flandriensis subsp. nov.</title>
        <authorList>
            <person name="Juste A."/>
            <person name="Van Trappen S."/>
            <person name="Verreth C."/>
            <person name="Cleenwerck I."/>
            <person name="De Vos P."/>
            <person name="Lievens B."/>
            <person name="Willems K.A."/>
        </authorList>
    </citation>
    <scope>NUCLEOTIDE SEQUENCE [LARGE SCALE GENOMIC DNA]</scope>
    <source>
        <strain evidence="6 7">LMG 26042</strain>
    </source>
</reference>
<dbReference type="AlphaFoldDB" id="A0A3G5FHK6"/>
<dbReference type="InterPro" id="IPR001347">
    <property type="entry name" value="SIS_dom"/>
</dbReference>
<feature type="domain" description="HTH rpiR-type" evidence="4">
    <location>
        <begin position="1"/>
        <end position="77"/>
    </location>
</feature>
<evidence type="ECO:0000259" key="4">
    <source>
        <dbReference type="PROSITE" id="PS51071"/>
    </source>
</evidence>
<dbReference type="PANTHER" id="PTHR30514">
    <property type="entry name" value="GLUCOKINASE"/>
    <property type="match status" value="1"/>
</dbReference>
<sequence>MSIMERMNNYFNRLNINERNVLQQVITNRKAFYNLTVNEFANKNLVSKSFVIRLCKKLGYSGYSEFKYQLKIEVENSESQQTTQNILDVTTEDLKETIRLIDSKKLEHLSHLLYQAPHIYTYGTGYGQKTILEDFKRGIITSQRAITSLPTSIELRLYSNTMEKNDILFIVSISGKVTNIKNDLILLKEKGITVVSITQFTTNELASISSINLYLKSTPISNPLSTDNPYTSYAPLCLLLDLIVKDYLNFKK</sequence>
<protein>
    <submittedName>
        <fullName evidence="6">MurR/RpiR family transcriptional regulator</fullName>
    </submittedName>
</protein>
<name>A0A3G5FHK6_TETHA</name>
<dbReference type="PANTHER" id="PTHR30514:SF1">
    <property type="entry name" value="HTH-TYPE TRANSCRIPTIONAL REGULATOR HEXR-RELATED"/>
    <property type="match status" value="1"/>
</dbReference>
<dbReference type="CDD" id="cd05013">
    <property type="entry name" value="SIS_RpiR"/>
    <property type="match status" value="1"/>
</dbReference>
<dbReference type="SUPFAM" id="SSF53697">
    <property type="entry name" value="SIS domain"/>
    <property type="match status" value="1"/>
</dbReference>
<dbReference type="Pfam" id="PF01380">
    <property type="entry name" value="SIS"/>
    <property type="match status" value="1"/>
</dbReference>
<evidence type="ECO:0000259" key="5">
    <source>
        <dbReference type="PROSITE" id="PS51464"/>
    </source>
</evidence>
<dbReference type="InterPro" id="IPR009057">
    <property type="entry name" value="Homeodomain-like_sf"/>
</dbReference>
<dbReference type="Gene3D" id="3.40.50.10490">
    <property type="entry name" value="Glucose-6-phosphate isomerase like protein, domain 1"/>
    <property type="match status" value="1"/>
</dbReference>
<gene>
    <name evidence="6" type="ORF">C7H83_04620</name>
</gene>
<dbReference type="Pfam" id="PF01418">
    <property type="entry name" value="HTH_6"/>
    <property type="match status" value="1"/>
</dbReference>
<keyword evidence="3" id="KW-0804">Transcription</keyword>
<dbReference type="RefSeq" id="WP_103892539.1">
    <property type="nucleotide sequence ID" value="NZ_CP027768.1"/>
</dbReference>
<dbReference type="GO" id="GO:1901135">
    <property type="term" value="P:carbohydrate derivative metabolic process"/>
    <property type="evidence" value="ECO:0007669"/>
    <property type="project" value="InterPro"/>
</dbReference>
<dbReference type="PROSITE" id="PS51071">
    <property type="entry name" value="HTH_RPIR"/>
    <property type="match status" value="1"/>
</dbReference>
<evidence type="ECO:0000313" key="6">
    <source>
        <dbReference type="EMBL" id="AYW49812.1"/>
    </source>
</evidence>
<dbReference type="GO" id="GO:0097367">
    <property type="term" value="F:carbohydrate derivative binding"/>
    <property type="evidence" value="ECO:0007669"/>
    <property type="project" value="InterPro"/>
</dbReference>
<organism evidence="6 7">
    <name type="scientific">Tetragenococcus halophilus</name>
    <name type="common">Pediococcus halophilus</name>
    <dbReference type="NCBI Taxonomy" id="51669"/>
    <lineage>
        <taxon>Bacteria</taxon>
        <taxon>Bacillati</taxon>
        <taxon>Bacillota</taxon>
        <taxon>Bacilli</taxon>
        <taxon>Lactobacillales</taxon>
        <taxon>Enterococcaceae</taxon>
        <taxon>Tetragenococcus</taxon>
    </lineage>
</organism>
<dbReference type="PROSITE" id="PS51464">
    <property type="entry name" value="SIS"/>
    <property type="match status" value="1"/>
</dbReference>
<dbReference type="InterPro" id="IPR047640">
    <property type="entry name" value="RpiR-like"/>
</dbReference>
<feature type="domain" description="SIS" evidence="5">
    <location>
        <begin position="109"/>
        <end position="252"/>
    </location>
</feature>
<evidence type="ECO:0000313" key="7">
    <source>
        <dbReference type="Proteomes" id="UP000280475"/>
    </source>
</evidence>
<dbReference type="Proteomes" id="UP000280475">
    <property type="component" value="Chromosome"/>
</dbReference>
<dbReference type="GO" id="GO:0003700">
    <property type="term" value="F:DNA-binding transcription factor activity"/>
    <property type="evidence" value="ECO:0007669"/>
    <property type="project" value="InterPro"/>
</dbReference>
<keyword evidence="2" id="KW-0238">DNA-binding</keyword>
<dbReference type="InterPro" id="IPR000281">
    <property type="entry name" value="HTH_RpiR"/>
</dbReference>